<evidence type="ECO:0000313" key="3">
    <source>
        <dbReference type="Proteomes" id="UP000014387"/>
    </source>
</evidence>
<keyword evidence="1" id="KW-0732">Signal</keyword>
<dbReference type="RefSeq" id="WP_016444824.1">
    <property type="nucleotide sequence ID" value="NZ_KE150267.1"/>
</dbReference>
<dbReference type="EMBL" id="AGWN01000002">
    <property type="protein sequence ID" value="EPD29518.1"/>
    <property type="molecule type" value="Genomic_DNA"/>
</dbReference>
<evidence type="ECO:0000313" key="2">
    <source>
        <dbReference type="EMBL" id="EPD29518.1"/>
    </source>
</evidence>
<reference evidence="2 3" key="1">
    <citation type="submission" date="2013-05" db="EMBL/GenBank/DDBJ databases">
        <title>The Genome Sequence of Actinomyces europaeus ACS-120-V-COL10B.</title>
        <authorList>
            <consortium name="The Broad Institute Genomics Platform"/>
            <person name="Earl A."/>
            <person name="Ward D."/>
            <person name="Feldgarden M."/>
            <person name="Gevers D."/>
            <person name="Saerens B."/>
            <person name="Vaneechoutte M."/>
            <person name="Walker B."/>
            <person name="Young S."/>
            <person name="Zeng Q."/>
            <person name="Gargeya S."/>
            <person name="Fitzgerald M."/>
            <person name="Haas B."/>
            <person name="Abouelleil A."/>
            <person name="Allen A.W."/>
            <person name="Alvarado L."/>
            <person name="Arachchi H.M."/>
            <person name="Berlin A.M."/>
            <person name="Chapman S.B."/>
            <person name="Gainer-Dewar J."/>
            <person name="Goldberg J."/>
            <person name="Griggs A."/>
            <person name="Gujja S."/>
            <person name="Hansen M."/>
            <person name="Howarth C."/>
            <person name="Imamovic A."/>
            <person name="Ireland A."/>
            <person name="Larimer J."/>
            <person name="McCowan C."/>
            <person name="Murphy C."/>
            <person name="Pearson M."/>
            <person name="Poon T.W."/>
            <person name="Priest M."/>
            <person name="Roberts A."/>
            <person name="Saif S."/>
            <person name="Shea T."/>
            <person name="Sisk P."/>
            <person name="Sykes S."/>
            <person name="Wortman J."/>
            <person name="Nusbaum C."/>
            <person name="Birren B."/>
        </authorList>
    </citation>
    <scope>NUCLEOTIDE SEQUENCE [LARGE SCALE GENOMIC DNA]</scope>
    <source>
        <strain evidence="2 3">ACS-120-V-Col10b</strain>
    </source>
</reference>
<dbReference type="Proteomes" id="UP000014387">
    <property type="component" value="Unassembled WGS sequence"/>
</dbReference>
<evidence type="ECO:0008006" key="4">
    <source>
        <dbReference type="Google" id="ProtNLM"/>
    </source>
</evidence>
<name>A0A9W5RD99_9ACTO</name>
<proteinExistence type="predicted"/>
<dbReference type="OrthoDB" id="3267188at2"/>
<gene>
    <name evidence="2" type="ORF">HMPREF9238_01498</name>
</gene>
<feature type="signal peptide" evidence="1">
    <location>
        <begin position="1"/>
        <end position="24"/>
    </location>
</feature>
<organism evidence="2 3">
    <name type="scientific">Gleimia europaea ACS-120-V-Col10b</name>
    <dbReference type="NCBI Taxonomy" id="883069"/>
    <lineage>
        <taxon>Bacteria</taxon>
        <taxon>Bacillati</taxon>
        <taxon>Actinomycetota</taxon>
        <taxon>Actinomycetes</taxon>
        <taxon>Actinomycetales</taxon>
        <taxon>Actinomycetaceae</taxon>
        <taxon>Gleimia</taxon>
    </lineage>
</organism>
<comment type="caution">
    <text evidence="2">The sequence shown here is derived from an EMBL/GenBank/DDBJ whole genome shotgun (WGS) entry which is preliminary data.</text>
</comment>
<keyword evidence="3" id="KW-1185">Reference proteome</keyword>
<evidence type="ECO:0000256" key="1">
    <source>
        <dbReference type="SAM" id="SignalP"/>
    </source>
</evidence>
<protein>
    <recommendedName>
        <fullName evidence="4">Lipoprotein</fullName>
    </recommendedName>
</protein>
<dbReference type="AlphaFoldDB" id="A0A9W5RD99"/>
<feature type="chain" id="PRO_5040767733" description="Lipoprotein" evidence="1">
    <location>
        <begin position="25"/>
        <end position="174"/>
    </location>
</feature>
<sequence>MTLKSAWKRIVVGASAVIATVALAACSAQPGVALKIDGTTYTEDEVSAAAQQLSQISGQPFPTAGVVYVLAQGAAVREVASKHGVEFSDEDARNALASVQSPGGPVDAAAVGVVRINQLLVLLQGNQDQQVLAQEVAEAQKNKDVELNPRYGALDENNVVYAPNLQGVVLPPQQ</sequence>
<accession>A0A9W5RD99</accession>
<dbReference type="PROSITE" id="PS51257">
    <property type="entry name" value="PROKAR_LIPOPROTEIN"/>
    <property type="match status" value="1"/>
</dbReference>